<dbReference type="AlphaFoldDB" id="A0AAV2H5H2"/>
<dbReference type="SUPFAM" id="SSF63829">
    <property type="entry name" value="Calcium-dependent phosphotriesterase"/>
    <property type="match status" value="1"/>
</dbReference>
<comment type="subcellular location">
    <subcellularLocation>
        <location evidence="1">Secreted</location>
    </subcellularLocation>
</comment>
<dbReference type="Gene3D" id="2.120.10.30">
    <property type="entry name" value="TolB, C-terminal domain"/>
    <property type="match status" value="1"/>
</dbReference>
<dbReference type="PANTHER" id="PTHR10009:SF18">
    <property type="entry name" value="PROTEIN YELLOW-LIKE PROTEIN"/>
    <property type="match status" value="1"/>
</dbReference>
<dbReference type="GO" id="GO:0005576">
    <property type="term" value="C:extracellular region"/>
    <property type="evidence" value="ECO:0007669"/>
    <property type="project" value="UniProtKB-SubCell"/>
</dbReference>
<gene>
    <name evidence="4" type="ORF">GSLYS_00002199001</name>
</gene>
<comment type="similarity">
    <text evidence="2">Belongs to the major royal jelly protein family.</text>
</comment>
<dbReference type="PANTHER" id="PTHR10009">
    <property type="entry name" value="PROTEIN YELLOW-RELATED"/>
    <property type="match status" value="1"/>
</dbReference>
<proteinExistence type="inferred from homology"/>
<keyword evidence="3" id="KW-0964">Secreted</keyword>
<evidence type="ECO:0000313" key="5">
    <source>
        <dbReference type="Proteomes" id="UP001497497"/>
    </source>
</evidence>
<dbReference type="Proteomes" id="UP001497497">
    <property type="component" value="Unassembled WGS sequence"/>
</dbReference>
<protein>
    <submittedName>
        <fullName evidence="4">Uncharacterized protein</fullName>
    </submittedName>
</protein>
<dbReference type="EMBL" id="CAXITT010000026">
    <property type="protein sequence ID" value="CAL1528029.1"/>
    <property type="molecule type" value="Genomic_DNA"/>
</dbReference>
<evidence type="ECO:0000256" key="3">
    <source>
        <dbReference type="ARBA" id="ARBA00022525"/>
    </source>
</evidence>
<dbReference type="InterPro" id="IPR017996">
    <property type="entry name" value="MRJP/yellow-related"/>
</dbReference>
<keyword evidence="5" id="KW-1185">Reference proteome</keyword>
<comment type="caution">
    <text evidence="4">The sequence shown here is derived from an EMBL/GenBank/DDBJ whole genome shotgun (WGS) entry which is preliminary data.</text>
</comment>
<accession>A0AAV2H5H2</accession>
<sequence>MDDTAWHQDPRLSNMGVTMTFTPSLWLTLAVLMGTSAALTSVSLKSTNGALDPRGEVVHEWTTLEYDWPSDDVKADYIKRGWYEPNKSHLSGIDVYNDEVYVTALRMTPEVPSGLNKVVVKNGRSLLQPFPSLAANELGKCESLQSPFASQTDPNTGLMYVLDVGRTWRGPPNPYAPCPPKLVVFDLKNQGALVRKHEFLESLVPKNVSILNDLVLDYITRKDQEVKYIYITDIGSVQIIVFDLETNSSWSFKHESMQTDEDRVMAINGVNYTQLGYPVDGIAIDPDFLSVYYCPIGGRKLFQIPTSVLRDPDGDFAGSVRLLGKKISNSDGLASGQSSIFYGALTLNAVYKWEHLKDREDQKVAEGGVTLVTQTEIVQNVTTYSFVDSLKVDDKGYLWFTSNRAQLYFSDTMDFSGASGSNFRVCRVYVGEYSYLWKGPAAVVG</sequence>
<name>A0AAV2H5H2_LYMST</name>
<evidence type="ECO:0000313" key="4">
    <source>
        <dbReference type="EMBL" id="CAL1528029.1"/>
    </source>
</evidence>
<organism evidence="4 5">
    <name type="scientific">Lymnaea stagnalis</name>
    <name type="common">Great pond snail</name>
    <name type="synonym">Helix stagnalis</name>
    <dbReference type="NCBI Taxonomy" id="6523"/>
    <lineage>
        <taxon>Eukaryota</taxon>
        <taxon>Metazoa</taxon>
        <taxon>Spiralia</taxon>
        <taxon>Lophotrochozoa</taxon>
        <taxon>Mollusca</taxon>
        <taxon>Gastropoda</taxon>
        <taxon>Heterobranchia</taxon>
        <taxon>Euthyneura</taxon>
        <taxon>Panpulmonata</taxon>
        <taxon>Hygrophila</taxon>
        <taxon>Lymnaeoidea</taxon>
        <taxon>Lymnaeidae</taxon>
        <taxon>Lymnaea</taxon>
    </lineage>
</organism>
<dbReference type="InterPro" id="IPR011042">
    <property type="entry name" value="6-blade_b-propeller_TolB-like"/>
</dbReference>
<dbReference type="Pfam" id="PF03022">
    <property type="entry name" value="MRJP"/>
    <property type="match status" value="1"/>
</dbReference>
<reference evidence="4 5" key="1">
    <citation type="submission" date="2024-04" db="EMBL/GenBank/DDBJ databases">
        <authorList>
            <consortium name="Genoscope - CEA"/>
            <person name="William W."/>
        </authorList>
    </citation>
    <scope>NUCLEOTIDE SEQUENCE [LARGE SCALE GENOMIC DNA]</scope>
</reference>
<evidence type="ECO:0000256" key="1">
    <source>
        <dbReference type="ARBA" id="ARBA00004613"/>
    </source>
</evidence>
<evidence type="ECO:0000256" key="2">
    <source>
        <dbReference type="ARBA" id="ARBA00009127"/>
    </source>
</evidence>